<protein>
    <submittedName>
        <fullName evidence="1">Uncharacterized protein</fullName>
    </submittedName>
</protein>
<accession>M8CDG4</accession>
<sequence>MAKSESFLRVITVILKKCGRRGGQKGSNANASYSEQAKLAMTSKQLEVTTSPPTNMSSSSMSSDKAKRRVLFAESDKEFVDVLFSFLTLPLGTIVRLFDKQSHVGCLDKEHVEMLSSTPAGEWEDINRRAVLGDSNEDGGFVISDSKFIITDDLQVSLASTRVMFSLMDQFGIPGNGNIEAKVLQLNSAKMTRLLQRAMLTKQPLTGLYFNVAIGPNGTYLCKLHENLLAEQSAEATDPNFKAIKVRLVQTKDKLISANGCMGNLYRSVAGSVKEECQGVLLTPKVAPFFGCSSNVLQMNPRSHDDTSVRGYIKGTPINFMVTNDLQIMPLSLTNTIQLLHASNIPKNKLVEKELTLDKTQVLKIVRAAFETREALSSALLP</sequence>
<dbReference type="EnsemblPlants" id="EMT32439">
    <property type="protein sequence ID" value="EMT32439"/>
    <property type="gene ID" value="F775_01171"/>
</dbReference>
<proteinExistence type="predicted"/>
<dbReference type="PANTHER" id="PTHR33103:SF27">
    <property type="entry name" value="OS04G0594700 PROTEIN"/>
    <property type="match status" value="1"/>
</dbReference>
<reference evidence="1" key="1">
    <citation type="submission" date="2015-06" db="UniProtKB">
        <authorList>
            <consortium name="EnsemblPlants"/>
        </authorList>
    </citation>
    <scope>IDENTIFICATION</scope>
</reference>
<dbReference type="InterPro" id="IPR007750">
    <property type="entry name" value="DUF674"/>
</dbReference>
<dbReference type="Pfam" id="PF05056">
    <property type="entry name" value="DUF674"/>
    <property type="match status" value="3"/>
</dbReference>
<dbReference type="PANTHER" id="PTHR33103">
    <property type="entry name" value="OS01G0153900 PROTEIN"/>
    <property type="match status" value="1"/>
</dbReference>
<organism evidence="1">
    <name type="scientific">Aegilops tauschii</name>
    <name type="common">Tausch's goatgrass</name>
    <name type="synonym">Aegilops squarrosa</name>
    <dbReference type="NCBI Taxonomy" id="37682"/>
    <lineage>
        <taxon>Eukaryota</taxon>
        <taxon>Viridiplantae</taxon>
        <taxon>Streptophyta</taxon>
        <taxon>Embryophyta</taxon>
        <taxon>Tracheophyta</taxon>
        <taxon>Spermatophyta</taxon>
        <taxon>Magnoliopsida</taxon>
        <taxon>Liliopsida</taxon>
        <taxon>Poales</taxon>
        <taxon>Poaceae</taxon>
        <taxon>BOP clade</taxon>
        <taxon>Pooideae</taxon>
        <taxon>Triticodae</taxon>
        <taxon>Triticeae</taxon>
        <taxon>Triticinae</taxon>
        <taxon>Aegilops</taxon>
    </lineage>
</organism>
<evidence type="ECO:0000313" key="1">
    <source>
        <dbReference type="EnsemblPlants" id="EMT32439"/>
    </source>
</evidence>
<dbReference type="AlphaFoldDB" id="M8CDG4"/>
<name>M8CDG4_AEGTA</name>